<organism evidence="2">
    <name type="scientific">Brugia timori</name>
    <dbReference type="NCBI Taxonomy" id="42155"/>
    <lineage>
        <taxon>Eukaryota</taxon>
        <taxon>Metazoa</taxon>
        <taxon>Ecdysozoa</taxon>
        <taxon>Nematoda</taxon>
        <taxon>Chromadorea</taxon>
        <taxon>Rhabditida</taxon>
        <taxon>Spirurina</taxon>
        <taxon>Spiruromorpha</taxon>
        <taxon>Filarioidea</taxon>
        <taxon>Onchocercidae</taxon>
        <taxon>Brugia</taxon>
    </lineage>
</organism>
<dbReference type="SMART" id="SM00860">
    <property type="entry name" value="SMI1_KNR4"/>
    <property type="match status" value="1"/>
</dbReference>
<feature type="domain" description="Knr4/Smi1-like" evidence="1">
    <location>
        <begin position="26"/>
        <end position="139"/>
    </location>
</feature>
<proteinExistence type="predicted"/>
<protein>
    <submittedName>
        <fullName evidence="2">SMI1_KNR4 domain-containing protein</fullName>
    </submittedName>
</protein>
<dbReference type="WBParaSite" id="BTMF_0001540801-mRNA-1">
    <property type="protein sequence ID" value="BTMF_0001540801-mRNA-1"/>
    <property type="gene ID" value="BTMF_0001540801"/>
</dbReference>
<dbReference type="InterPro" id="IPR018958">
    <property type="entry name" value="Knr4/Smi1-like_dom"/>
</dbReference>
<name>A0A0R3R5W4_9BILA</name>
<dbReference type="InterPro" id="IPR037883">
    <property type="entry name" value="Knr4/Smi1-like_sf"/>
</dbReference>
<evidence type="ECO:0000313" key="2">
    <source>
        <dbReference type="WBParaSite" id="BTMF_0001540801-mRNA-1"/>
    </source>
</evidence>
<dbReference type="Gene3D" id="3.40.1580.10">
    <property type="entry name" value="SMI1/KNR4-like"/>
    <property type="match status" value="1"/>
</dbReference>
<reference evidence="2" key="1">
    <citation type="submission" date="2017-02" db="UniProtKB">
        <authorList>
            <consortium name="WormBaseParasite"/>
        </authorList>
    </citation>
    <scope>IDENTIFICATION</scope>
</reference>
<dbReference type="AlphaFoldDB" id="A0A0R3R5W4"/>
<sequence length="394" mass="43138">LVEPIAERLRKIAMEYHLTEGQLNGPAEISAVDGLSTHLGVELPQSYIEFLKTHDGGEGLIGDSYIIFWKVEELVAFNREYEVETYAPGIFLFASNGGGEGYGFDTLDAAMSVVRIPFIGMNRQYAISVASDLPDLFARLADQNDGEKETEKRGQIYLIPHFLTGQRWERCLKSVVDQGYTFYEEASDAYAVMRQEFLSDYPRPDYPAEGSFLPWAVTDNGETFVWLVDGEPDSWKVAIHSSDQGEEEVYNFGCVEFILKLLSRDISSKILPGAKATTSWQGSGPAPGVLGLEPGSVSSKAIQNYFPSTKNDTVLTTPVRSGTSAASRYRQAGNTVPPGSDVDHMVDLPLGGNDTTPNMSPLDKSVNRSLGAQIYQQAKGLPPGTKINNVKIGD</sequence>
<evidence type="ECO:0000259" key="1">
    <source>
        <dbReference type="SMART" id="SM00860"/>
    </source>
</evidence>
<dbReference type="Pfam" id="PF09346">
    <property type="entry name" value="SMI1_KNR4"/>
    <property type="match status" value="1"/>
</dbReference>
<accession>A0A0R3R5W4</accession>
<dbReference type="SUPFAM" id="SSF160631">
    <property type="entry name" value="SMI1/KNR4-like"/>
    <property type="match status" value="1"/>
</dbReference>